<dbReference type="GO" id="GO:0009234">
    <property type="term" value="P:menaquinone biosynthetic process"/>
    <property type="evidence" value="ECO:0007669"/>
    <property type="project" value="UniProtKB-UniRule"/>
</dbReference>
<evidence type="ECO:0000313" key="6">
    <source>
        <dbReference type="EMBL" id="SCD21394.1"/>
    </source>
</evidence>
<dbReference type="EC" id="2.1.1.163" evidence="5"/>
<dbReference type="HAMAP" id="MF_01813">
    <property type="entry name" value="MenG_UbiE_methyltr"/>
    <property type="match status" value="1"/>
</dbReference>
<dbReference type="PANTHER" id="PTHR43591">
    <property type="entry name" value="METHYLTRANSFERASE"/>
    <property type="match status" value="1"/>
</dbReference>
<keyword evidence="4 5" id="KW-0949">S-adenosyl-L-methionine</keyword>
<dbReference type="STRING" id="1642647.PSM36_2593"/>
<dbReference type="NCBIfam" id="TIGR01934">
    <property type="entry name" value="MenG_MenH_UbiE"/>
    <property type="match status" value="1"/>
</dbReference>
<comment type="pathway">
    <text evidence="5">Quinol/quinone metabolism; menaquinone biosynthesis; menaquinol from 1,4-dihydroxy-2-naphthoate: step 2/2.</text>
</comment>
<evidence type="ECO:0000256" key="5">
    <source>
        <dbReference type="HAMAP-Rule" id="MF_01813"/>
    </source>
</evidence>
<comment type="caution">
    <text evidence="5">Lacks conserved residue(s) required for the propagation of feature annotation.</text>
</comment>
<dbReference type="GO" id="GO:0032259">
    <property type="term" value="P:methylation"/>
    <property type="evidence" value="ECO:0007669"/>
    <property type="project" value="UniProtKB-KW"/>
</dbReference>
<evidence type="ECO:0000256" key="2">
    <source>
        <dbReference type="ARBA" id="ARBA00022603"/>
    </source>
</evidence>
<dbReference type="InterPro" id="IPR023576">
    <property type="entry name" value="UbiE/COQ5_MeTrFase_CS"/>
</dbReference>
<protein>
    <recommendedName>
        <fullName evidence="5">Demethylmenaquinone methyltransferase</fullName>
        <ecNumber evidence="5">2.1.1.163</ecNumber>
    </recommendedName>
</protein>
<evidence type="ECO:0000256" key="1">
    <source>
        <dbReference type="ARBA" id="ARBA00022428"/>
    </source>
</evidence>
<dbReference type="SUPFAM" id="SSF53335">
    <property type="entry name" value="S-adenosyl-L-methionine-dependent methyltransferases"/>
    <property type="match status" value="1"/>
</dbReference>
<organism evidence="6 7">
    <name type="scientific">Proteiniphilum saccharofermentans</name>
    <dbReference type="NCBI Taxonomy" id="1642647"/>
    <lineage>
        <taxon>Bacteria</taxon>
        <taxon>Pseudomonadati</taxon>
        <taxon>Bacteroidota</taxon>
        <taxon>Bacteroidia</taxon>
        <taxon>Bacteroidales</taxon>
        <taxon>Dysgonomonadaceae</taxon>
        <taxon>Proteiniphilum</taxon>
    </lineage>
</organism>
<dbReference type="UniPathway" id="UPA00079">
    <property type="reaction ID" value="UER00169"/>
</dbReference>
<feature type="binding site" evidence="5">
    <location>
        <begin position="118"/>
        <end position="119"/>
    </location>
    <ligand>
        <name>S-adenosyl-L-methionine</name>
        <dbReference type="ChEBI" id="CHEBI:59789"/>
    </ligand>
</feature>
<keyword evidence="2 5" id="KW-0489">Methyltransferase</keyword>
<dbReference type="PROSITE" id="PS01184">
    <property type="entry name" value="UBIE_2"/>
    <property type="match status" value="1"/>
</dbReference>
<dbReference type="KEGG" id="psac:PSM36_2593"/>
<evidence type="ECO:0000313" key="7">
    <source>
        <dbReference type="Proteomes" id="UP000187464"/>
    </source>
</evidence>
<dbReference type="NCBIfam" id="NF001244">
    <property type="entry name" value="PRK00216.1-5"/>
    <property type="match status" value="1"/>
</dbReference>
<keyword evidence="6" id="KW-0830">Ubiquinone</keyword>
<sequence length="251" mass="28611">MAYKVEKVNPYNPDQPKKEQVKRMFDSIAPKYDKLNGTLSLGIDDYWRSDALKELRKYPHKQLLDIATGTGDFAVLAQKILQPEKITAVDISEGMMNIGKEKVKAKGLQDIITFEVQDCANLTFADNSFDAATIAFGVRNFEDIDKSFQEVLRVLKPGGLFLFIELTTPQETPMKQLYATYTKHVMPVLSGIFATEQRAYNYLPESIAAFPQGREMMLILKKNGFTNIRLRRYTLGIVTLYMAEKPIHVER</sequence>
<dbReference type="PROSITE" id="PS01183">
    <property type="entry name" value="UBIE_1"/>
    <property type="match status" value="1"/>
</dbReference>
<dbReference type="InterPro" id="IPR029063">
    <property type="entry name" value="SAM-dependent_MTases_sf"/>
</dbReference>
<keyword evidence="1 5" id="KW-0474">Menaquinone biosynthesis</keyword>
<dbReference type="PANTHER" id="PTHR43591:SF24">
    <property type="entry name" value="2-METHOXY-6-POLYPRENYL-1,4-BENZOQUINOL METHYLASE, MITOCHONDRIAL"/>
    <property type="match status" value="1"/>
</dbReference>
<comment type="catalytic activity">
    <reaction evidence="5">
        <text>a 2-demethylmenaquinol + S-adenosyl-L-methionine = a menaquinol + S-adenosyl-L-homocysteine + H(+)</text>
        <dbReference type="Rhea" id="RHEA:42640"/>
        <dbReference type="Rhea" id="RHEA-COMP:9539"/>
        <dbReference type="Rhea" id="RHEA-COMP:9563"/>
        <dbReference type="ChEBI" id="CHEBI:15378"/>
        <dbReference type="ChEBI" id="CHEBI:18151"/>
        <dbReference type="ChEBI" id="CHEBI:55437"/>
        <dbReference type="ChEBI" id="CHEBI:57856"/>
        <dbReference type="ChEBI" id="CHEBI:59789"/>
        <dbReference type="EC" id="2.1.1.163"/>
    </reaction>
</comment>
<dbReference type="InterPro" id="IPR004033">
    <property type="entry name" value="UbiE/COQ5_MeTrFase"/>
</dbReference>
<evidence type="ECO:0000256" key="3">
    <source>
        <dbReference type="ARBA" id="ARBA00022679"/>
    </source>
</evidence>
<dbReference type="PROSITE" id="PS51608">
    <property type="entry name" value="SAM_MT_UBIE"/>
    <property type="match status" value="1"/>
</dbReference>
<keyword evidence="3 5" id="KW-0808">Transferase</keyword>
<gene>
    <name evidence="6" type="primary">ubiE</name>
    <name evidence="5" type="synonym">menG</name>
    <name evidence="6" type="ORF">PSM36_2593</name>
</gene>
<dbReference type="AlphaFoldDB" id="A0A1R3TCR5"/>
<dbReference type="Proteomes" id="UP000187464">
    <property type="component" value="Chromosome I"/>
</dbReference>
<dbReference type="Gene3D" id="3.40.50.150">
    <property type="entry name" value="Vaccinia Virus protein VP39"/>
    <property type="match status" value="1"/>
</dbReference>
<dbReference type="CDD" id="cd02440">
    <property type="entry name" value="AdoMet_MTases"/>
    <property type="match status" value="1"/>
</dbReference>
<feature type="binding site" evidence="5">
    <location>
        <position position="90"/>
    </location>
    <ligand>
        <name>S-adenosyl-L-methionine</name>
        <dbReference type="ChEBI" id="CHEBI:59789"/>
    </ligand>
</feature>
<dbReference type="EMBL" id="LT605205">
    <property type="protein sequence ID" value="SCD21394.1"/>
    <property type="molecule type" value="Genomic_DNA"/>
</dbReference>
<reference evidence="6 7" key="1">
    <citation type="submission" date="2016-08" db="EMBL/GenBank/DDBJ databases">
        <authorList>
            <person name="Seilhamer J.J."/>
        </authorList>
    </citation>
    <scope>NUCLEOTIDE SEQUENCE [LARGE SCALE GENOMIC DNA]</scope>
    <source>
        <strain evidence="6">M3/6</strain>
    </source>
</reference>
<keyword evidence="7" id="KW-1185">Reference proteome</keyword>
<name>A0A1R3TCR5_9BACT</name>
<dbReference type="Pfam" id="PF01209">
    <property type="entry name" value="Ubie_methyltran"/>
    <property type="match status" value="1"/>
</dbReference>
<comment type="similarity">
    <text evidence="5">Belongs to the class I-like SAM-binding methyltransferase superfamily. MenG/UbiE family.</text>
</comment>
<proteinExistence type="inferred from homology"/>
<comment type="function">
    <text evidence="5">Methyltransferase required for the conversion of demethylmenaquinol (DMKH2) to menaquinol (MKH2).</text>
</comment>
<feature type="binding site" evidence="5">
    <location>
        <position position="70"/>
    </location>
    <ligand>
        <name>S-adenosyl-L-methionine</name>
        <dbReference type="ChEBI" id="CHEBI:59789"/>
    </ligand>
</feature>
<dbReference type="GO" id="GO:0043770">
    <property type="term" value="F:demethylmenaquinone methyltransferase activity"/>
    <property type="evidence" value="ECO:0007669"/>
    <property type="project" value="UniProtKB-UniRule"/>
</dbReference>
<dbReference type="RefSeq" id="WP_076931244.1">
    <property type="nucleotide sequence ID" value="NZ_LT605205.1"/>
</dbReference>
<accession>A0A1R3TCR5</accession>
<evidence type="ECO:0000256" key="4">
    <source>
        <dbReference type="ARBA" id="ARBA00022691"/>
    </source>
</evidence>